<proteinExistence type="predicted"/>
<evidence type="ECO:0000313" key="1">
    <source>
        <dbReference type="EMBL" id="SDD42823.1"/>
    </source>
</evidence>
<keyword evidence="2" id="KW-1185">Reference proteome</keyword>
<protein>
    <submittedName>
        <fullName evidence="1">RHS repeat-associated core domain-containing protein</fullName>
    </submittedName>
</protein>
<dbReference type="STRING" id="1285928.SAMN04487894_10938"/>
<dbReference type="Proteomes" id="UP000198757">
    <property type="component" value="Unassembled WGS sequence"/>
</dbReference>
<sequence>MLQQTDYYPFGLAIQRYLGVPNKYLYNGKELQDELGLGQFDFEARFYDPQIGRWHVLDPGSETMRRWSPYNFAFNNPIKFTDPDGMAPVNEYDIIYDKSTGTTTTVQTETKGGNETDYITYKEKDNSIGYARTVDYNRS</sequence>
<evidence type="ECO:0000313" key="2">
    <source>
        <dbReference type="Proteomes" id="UP000198757"/>
    </source>
</evidence>
<dbReference type="EMBL" id="FMZO01000009">
    <property type="protein sequence ID" value="SDD42823.1"/>
    <property type="molecule type" value="Genomic_DNA"/>
</dbReference>
<accession>A0A1G6UNF0</accession>
<dbReference type="RefSeq" id="WP_218127764.1">
    <property type="nucleotide sequence ID" value="NZ_FMZO01000009.1"/>
</dbReference>
<dbReference type="NCBIfam" id="TIGR03696">
    <property type="entry name" value="Rhs_assc_core"/>
    <property type="match status" value="1"/>
</dbReference>
<dbReference type="AlphaFoldDB" id="A0A1G6UNF0"/>
<reference evidence="2" key="1">
    <citation type="submission" date="2016-10" db="EMBL/GenBank/DDBJ databases">
        <authorList>
            <person name="Varghese N."/>
            <person name="Submissions S."/>
        </authorList>
    </citation>
    <scope>NUCLEOTIDE SEQUENCE [LARGE SCALE GENOMIC DNA]</scope>
    <source>
        <strain evidence="2">DSM 25811 / CCM 8410 / LMG 26954 / E90</strain>
    </source>
</reference>
<organism evidence="1 2">
    <name type="scientific">Niabella drilacis (strain DSM 25811 / CCM 8410 / CCUG 62505 / LMG 26954 / E90)</name>
    <dbReference type="NCBI Taxonomy" id="1285928"/>
    <lineage>
        <taxon>Bacteria</taxon>
        <taxon>Pseudomonadati</taxon>
        <taxon>Bacteroidota</taxon>
        <taxon>Chitinophagia</taxon>
        <taxon>Chitinophagales</taxon>
        <taxon>Chitinophagaceae</taxon>
        <taxon>Niabella</taxon>
    </lineage>
</organism>
<dbReference type="PANTHER" id="PTHR32305:SF15">
    <property type="entry name" value="PROTEIN RHSA-RELATED"/>
    <property type="match status" value="1"/>
</dbReference>
<name>A0A1G6UNF0_NIADE</name>
<dbReference type="PANTHER" id="PTHR32305">
    <property type="match status" value="1"/>
</dbReference>
<dbReference type="InterPro" id="IPR050708">
    <property type="entry name" value="T6SS_VgrG/RHS"/>
</dbReference>
<dbReference type="InterPro" id="IPR022385">
    <property type="entry name" value="Rhs_assc_core"/>
</dbReference>
<gene>
    <name evidence="1" type="ORF">SAMN04487894_10938</name>
</gene>
<dbReference type="Gene3D" id="2.180.10.10">
    <property type="entry name" value="RHS repeat-associated core"/>
    <property type="match status" value="1"/>
</dbReference>